<keyword evidence="4" id="KW-0812">Transmembrane</keyword>
<dbReference type="AlphaFoldDB" id="A0A078M6L4"/>
<evidence type="ECO:0000256" key="4">
    <source>
        <dbReference type="SAM" id="Phobius"/>
    </source>
</evidence>
<protein>
    <recommendedName>
        <fullName evidence="6">ATLF-like domain-containing protein</fullName>
    </recommendedName>
</protein>
<feature type="signal peptide" evidence="5">
    <location>
        <begin position="1"/>
        <end position="25"/>
    </location>
</feature>
<keyword evidence="4" id="KW-0472">Membrane</keyword>
<dbReference type="HOGENOM" id="CLU_612209_0_0_9"/>
<dbReference type="STRING" id="1461582.BN1048_01970"/>
<sequence>MMKSAKRVTLLILGVLLLWAPGIHAQEAINPYLQNMVEVRASSDESWQEAQQMISRMNHVENSILYQTSSNGAVFILADTPITEQPEFEHLKGVVPRGHTNSWDEIPGAGGHVSMARIGYSAYGRGHSAVNLELHEYGHVVDSFTVGVQVSETEEFRAIHAAEVDSLMNSNSQRDYYDIVEEYFGETFAMYYYTAESRAELAEKAPRTFAFFDDFNHRILSTGEVTGNTVTMYWDLHEDAVEYEMFRNGESVGTTADSSFRIEGLNTDTTYDFKVVAKNAGGEEIYTSYTRSALTGSVPDADTTELEATISEVEAAYQDREMGQPLTRALANAKSYISDVYSPKQDEVDNLNSYLQETWEADEAAQQAAEEQRLREEQEAREEAERKAEEERIAKEKQEAQEAAEREKAAEEARKQELQDTIIKITIGAGVIIAAVIGIIVYRKKRK</sequence>
<dbReference type="PROSITE" id="PS51995">
    <property type="entry name" value="ATLF"/>
    <property type="match status" value="1"/>
</dbReference>
<dbReference type="Gene3D" id="2.60.40.10">
    <property type="entry name" value="Immunoglobulins"/>
    <property type="match status" value="1"/>
</dbReference>
<gene>
    <name evidence="7" type="ORF">BN1048_01970</name>
</gene>
<evidence type="ECO:0000256" key="3">
    <source>
        <dbReference type="SAM" id="MobiDB-lite"/>
    </source>
</evidence>
<comment type="subcellular location">
    <subcellularLocation>
        <location evidence="1">Secreted</location>
    </subcellularLocation>
</comment>
<evidence type="ECO:0000313" key="8">
    <source>
        <dbReference type="Proteomes" id="UP000044136"/>
    </source>
</evidence>
<dbReference type="InterPro" id="IPR047568">
    <property type="entry name" value="ATLF-like_dom"/>
</dbReference>
<dbReference type="InterPro" id="IPR024079">
    <property type="entry name" value="MetalloPept_cat_dom_sf"/>
</dbReference>
<evidence type="ECO:0000259" key="6">
    <source>
        <dbReference type="PROSITE" id="PS51995"/>
    </source>
</evidence>
<dbReference type="InterPro" id="IPR036116">
    <property type="entry name" value="FN3_sf"/>
</dbReference>
<organism evidence="7 8">
    <name type="scientific">Jeotgalicoccus saudimassiliensis</name>
    <dbReference type="NCBI Taxonomy" id="1461582"/>
    <lineage>
        <taxon>Bacteria</taxon>
        <taxon>Bacillati</taxon>
        <taxon>Bacillota</taxon>
        <taxon>Bacilli</taxon>
        <taxon>Bacillales</taxon>
        <taxon>Staphylococcaceae</taxon>
        <taxon>Jeotgalicoccus</taxon>
    </lineage>
</organism>
<feature type="region of interest" description="Disordered" evidence="3">
    <location>
        <begin position="373"/>
        <end position="415"/>
    </location>
</feature>
<dbReference type="SMART" id="SM00060">
    <property type="entry name" value="FN3"/>
    <property type="match status" value="1"/>
</dbReference>
<dbReference type="InterPro" id="IPR013783">
    <property type="entry name" value="Ig-like_fold"/>
</dbReference>
<dbReference type="GO" id="GO:0008237">
    <property type="term" value="F:metallopeptidase activity"/>
    <property type="evidence" value="ECO:0007669"/>
    <property type="project" value="InterPro"/>
</dbReference>
<keyword evidence="8" id="KW-1185">Reference proteome</keyword>
<evidence type="ECO:0000313" key="7">
    <source>
        <dbReference type="EMBL" id="CEA03078.1"/>
    </source>
</evidence>
<feature type="chain" id="PRO_5001741737" description="ATLF-like domain-containing protein" evidence="5">
    <location>
        <begin position="26"/>
        <end position="447"/>
    </location>
</feature>
<feature type="transmembrane region" description="Helical" evidence="4">
    <location>
        <begin position="422"/>
        <end position="442"/>
    </location>
</feature>
<dbReference type="InterPro" id="IPR003961">
    <property type="entry name" value="FN3_dom"/>
</dbReference>
<dbReference type="Pfam" id="PF07737">
    <property type="entry name" value="ATLF"/>
    <property type="match status" value="1"/>
</dbReference>
<keyword evidence="2" id="KW-0964">Secreted</keyword>
<dbReference type="SUPFAM" id="SSF55486">
    <property type="entry name" value="Metalloproteases ('zincins'), catalytic domain"/>
    <property type="match status" value="1"/>
</dbReference>
<proteinExistence type="predicted"/>
<name>A0A078M6L4_9STAP</name>
<accession>A0A078M6L4</accession>
<dbReference type="Proteomes" id="UP000044136">
    <property type="component" value="Unassembled WGS sequence"/>
</dbReference>
<dbReference type="eggNOG" id="ENOG5030AH4">
    <property type="taxonomic scope" value="Bacteria"/>
</dbReference>
<keyword evidence="5" id="KW-0732">Signal</keyword>
<dbReference type="Gene3D" id="3.40.390.10">
    <property type="entry name" value="Collagenase (Catalytic Domain)"/>
    <property type="match status" value="1"/>
</dbReference>
<dbReference type="CDD" id="cd00063">
    <property type="entry name" value="FN3"/>
    <property type="match status" value="1"/>
</dbReference>
<evidence type="ECO:0000256" key="2">
    <source>
        <dbReference type="ARBA" id="ARBA00022525"/>
    </source>
</evidence>
<evidence type="ECO:0000256" key="5">
    <source>
        <dbReference type="SAM" id="SignalP"/>
    </source>
</evidence>
<keyword evidence="4" id="KW-1133">Transmembrane helix</keyword>
<dbReference type="InterPro" id="IPR014781">
    <property type="entry name" value="Anthrax_toxin_lethal/edema_N/C"/>
</dbReference>
<dbReference type="EMBL" id="CCSE01000001">
    <property type="protein sequence ID" value="CEA03078.1"/>
    <property type="molecule type" value="Genomic_DNA"/>
</dbReference>
<dbReference type="GO" id="GO:0005576">
    <property type="term" value="C:extracellular region"/>
    <property type="evidence" value="ECO:0007669"/>
    <property type="project" value="UniProtKB-SubCell"/>
</dbReference>
<reference evidence="7 8" key="1">
    <citation type="submission" date="2014-07" db="EMBL/GenBank/DDBJ databases">
        <authorList>
            <person name="Urmite Genomes Urmite Genomes"/>
        </authorList>
    </citation>
    <scope>NUCLEOTIDE SEQUENCE [LARGE SCALE GENOMIC DNA]</scope>
    <source>
        <strain evidence="7 8">13MG44_air</strain>
    </source>
</reference>
<feature type="domain" description="ATLF-like" evidence="6">
    <location>
        <begin position="30"/>
        <end position="217"/>
    </location>
</feature>
<dbReference type="SUPFAM" id="SSF49265">
    <property type="entry name" value="Fibronectin type III"/>
    <property type="match status" value="1"/>
</dbReference>
<evidence type="ECO:0000256" key="1">
    <source>
        <dbReference type="ARBA" id="ARBA00004613"/>
    </source>
</evidence>